<dbReference type="GO" id="GO:0042802">
    <property type="term" value="F:identical protein binding"/>
    <property type="evidence" value="ECO:0007669"/>
    <property type="project" value="TreeGrafter"/>
</dbReference>
<proteinExistence type="inferred from homology"/>
<organism evidence="17 18">
    <name type="scientific">Compostimonas suwonensis</name>
    <dbReference type="NCBI Taxonomy" id="1048394"/>
    <lineage>
        <taxon>Bacteria</taxon>
        <taxon>Bacillati</taxon>
        <taxon>Actinomycetota</taxon>
        <taxon>Actinomycetes</taxon>
        <taxon>Micrococcales</taxon>
        <taxon>Microbacteriaceae</taxon>
        <taxon>Compostimonas</taxon>
    </lineage>
</organism>
<name>A0A2M9BUE6_9MICO</name>
<reference evidence="17 18" key="1">
    <citation type="submission" date="2017-11" db="EMBL/GenBank/DDBJ databases">
        <title>Genomic Encyclopedia of Archaeal and Bacterial Type Strains, Phase II (KMG-II): From Individual Species to Whole Genera.</title>
        <authorList>
            <person name="Goeker M."/>
        </authorList>
    </citation>
    <scope>NUCLEOTIDE SEQUENCE [LARGE SCALE GENOMIC DNA]</scope>
    <source>
        <strain evidence="17 18">DSM 25625</strain>
    </source>
</reference>
<dbReference type="Proteomes" id="UP000230161">
    <property type="component" value="Unassembled WGS sequence"/>
</dbReference>
<evidence type="ECO:0000256" key="16">
    <source>
        <dbReference type="RuleBase" id="RU003560"/>
    </source>
</evidence>
<dbReference type="Gene3D" id="3.90.1150.10">
    <property type="entry name" value="Aspartate Aminotransferase, domain 1"/>
    <property type="match status" value="1"/>
</dbReference>
<keyword evidence="7 17" id="KW-0032">Aminotransferase</keyword>
<evidence type="ECO:0000256" key="10">
    <source>
        <dbReference type="ARBA" id="ARBA00029760"/>
    </source>
</evidence>
<evidence type="ECO:0000256" key="9">
    <source>
        <dbReference type="ARBA" id="ARBA00022898"/>
    </source>
</evidence>
<evidence type="ECO:0000313" key="18">
    <source>
        <dbReference type="Proteomes" id="UP000230161"/>
    </source>
</evidence>
<protein>
    <recommendedName>
        <fullName evidence="12">(S)-3-amino-2-methylpropionate transaminase</fullName>
        <ecNumber evidence="6">2.6.1.19</ecNumber>
        <ecNumber evidence="5">2.6.1.22</ecNumber>
    </recommendedName>
    <alternativeName>
        <fullName evidence="13">GABA aminotransferase</fullName>
    </alternativeName>
    <alternativeName>
        <fullName evidence="11">Gamma-amino-N-butyrate transaminase</fullName>
    </alternativeName>
    <alternativeName>
        <fullName evidence="15">Glutamate:succinic semialdehyde transaminase</fullName>
    </alternativeName>
    <alternativeName>
        <fullName evidence="10">L-AIBAT</fullName>
    </alternativeName>
</protein>
<dbReference type="OrthoDB" id="9801052at2"/>
<dbReference type="PIRSF" id="PIRSF000521">
    <property type="entry name" value="Transaminase_4ab_Lys_Orn"/>
    <property type="match status" value="1"/>
</dbReference>
<dbReference type="InterPro" id="IPR005814">
    <property type="entry name" value="Aminotrans_3"/>
</dbReference>
<dbReference type="EMBL" id="PGFB01000004">
    <property type="protein sequence ID" value="PJJ61550.1"/>
    <property type="molecule type" value="Genomic_DNA"/>
</dbReference>
<evidence type="ECO:0000256" key="2">
    <source>
        <dbReference type="ARBA" id="ARBA00001933"/>
    </source>
</evidence>
<evidence type="ECO:0000256" key="11">
    <source>
        <dbReference type="ARBA" id="ARBA00030204"/>
    </source>
</evidence>
<keyword evidence="8 17" id="KW-0808">Transferase</keyword>
<comment type="catalytic activity">
    <reaction evidence="14">
        <text>4-aminobutanoate + 2-oxoglutarate = succinate semialdehyde + L-glutamate</text>
        <dbReference type="Rhea" id="RHEA:23352"/>
        <dbReference type="ChEBI" id="CHEBI:16810"/>
        <dbReference type="ChEBI" id="CHEBI:29985"/>
        <dbReference type="ChEBI" id="CHEBI:57706"/>
        <dbReference type="ChEBI" id="CHEBI:59888"/>
        <dbReference type="EC" id="2.6.1.19"/>
    </reaction>
</comment>
<dbReference type="InterPro" id="IPR015422">
    <property type="entry name" value="PyrdxlP-dep_Trfase_small"/>
</dbReference>
<dbReference type="PANTHER" id="PTHR11986">
    <property type="entry name" value="AMINOTRANSFERASE CLASS III"/>
    <property type="match status" value="1"/>
</dbReference>
<comment type="similarity">
    <text evidence="4 16">Belongs to the class-III pyridoxal-phosphate-dependent aminotransferase family.</text>
</comment>
<comment type="cofactor">
    <cofactor evidence="2">
        <name>pyridoxal 5'-phosphate</name>
        <dbReference type="ChEBI" id="CHEBI:597326"/>
    </cofactor>
</comment>
<dbReference type="InterPro" id="IPR049704">
    <property type="entry name" value="Aminotrans_3_PPA_site"/>
</dbReference>
<evidence type="ECO:0000256" key="15">
    <source>
        <dbReference type="ARBA" id="ARBA00050054"/>
    </source>
</evidence>
<dbReference type="FunFam" id="3.40.640.10:FF:000013">
    <property type="entry name" value="4-aminobutyrate aminotransferase"/>
    <property type="match status" value="1"/>
</dbReference>
<dbReference type="Gene3D" id="3.40.640.10">
    <property type="entry name" value="Type I PLP-dependent aspartate aminotransferase-like (Major domain)"/>
    <property type="match status" value="1"/>
</dbReference>
<comment type="catalytic activity">
    <reaction evidence="1">
        <text>(S)-3-amino-2-methylpropanoate + 2-oxoglutarate = 2-methyl-3-oxopropanoate + L-glutamate</text>
        <dbReference type="Rhea" id="RHEA:13993"/>
        <dbReference type="ChEBI" id="CHEBI:16810"/>
        <dbReference type="ChEBI" id="CHEBI:29985"/>
        <dbReference type="ChEBI" id="CHEBI:57700"/>
        <dbReference type="ChEBI" id="CHEBI:58655"/>
        <dbReference type="EC" id="2.6.1.22"/>
    </reaction>
</comment>
<dbReference type="EC" id="2.6.1.19" evidence="6"/>
<comment type="caution">
    <text evidence="17">The sequence shown here is derived from an EMBL/GenBank/DDBJ whole genome shotgun (WGS) entry which is preliminary data.</text>
</comment>
<evidence type="ECO:0000313" key="17">
    <source>
        <dbReference type="EMBL" id="PJJ61550.1"/>
    </source>
</evidence>
<dbReference type="PANTHER" id="PTHR11986:SF79">
    <property type="entry name" value="ACETYLORNITHINE AMINOTRANSFERASE, MITOCHONDRIAL"/>
    <property type="match status" value="1"/>
</dbReference>
<evidence type="ECO:0000256" key="12">
    <source>
        <dbReference type="ARBA" id="ARBA00030857"/>
    </source>
</evidence>
<keyword evidence="18" id="KW-1185">Reference proteome</keyword>
<dbReference type="AlphaFoldDB" id="A0A2M9BUE6"/>
<dbReference type="Pfam" id="PF00202">
    <property type="entry name" value="Aminotran_3"/>
    <property type="match status" value="1"/>
</dbReference>
<dbReference type="GO" id="GO:0047298">
    <property type="term" value="F:(S)-3-amino-2-methylpropionate transaminase activity"/>
    <property type="evidence" value="ECO:0007669"/>
    <property type="project" value="UniProtKB-EC"/>
</dbReference>
<evidence type="ECO:0000256" key="13">
    <source>
        <dbReference type="ARBA" id="ARBA00031787"/>
    </source>
</evidence>
<sequence length="445" mass="47000">MTRDFSVPQQRKLVTELPGPNSIALQERRVASVSRGAGTLANIYMDHASGAILVDVDGNQLIDLGCGIGVTTIGHAHPAVAAAAAEQAAKLTHTLFTVTPYENYVRVAEKLAEITPGDFEKRSILVNSGAEAVENAVKIARKHTGRRAIVSLDHAFHGRTNLTMAMTYRPWPERAGMGPFPGELYSVPVSYPFRDGLTGEEAAEKTIDYIRTHIGASEVAAFFAEPIQGDGGIVIPAPGYFTRISEFCTENGIVFVADEIQAGIARTGTWYAIEHHGVVPDLVTTAKGIAGGFPLAAVTGRAEIMDAVQPGGIGGTFGGNPVSTAAALATFEAIEQEGLLAEARRVEQALWARIGDWAQRFPVVGEVRGKGAMFGVELVQPGTITPNPEALTAVLEHVTTNGVIALDAGSWDSVLRIMPSVVISEELIDDAASVIEEALGSLSAN</sequence>
<dbReference type="InterPro" id="IPR015421">
    <property type="entry name" value="PyrdxlP-dep_Trfase_major"/>
</dbReference>
<evidence type="ECO:0000256" key="1">
    <source>
        <dbReference type="ARBA" id="ARBA00001750"/>
    </source>
</evidence>
<dbReference type="InterPro" id="IPR015424">
    <property type="entry name" value="PyrdxlP-dep_Trfase"/>
</dbReference>
<dbReference type="SUPFAM" id="SSF53383">
    <property type="entry name" value="PLP-dependent transferases"/>
    <property type="match status" value="1"/>
</dbReference>
<dbReference type="GO" id="GO:0034386">
    <property type="term" value="F:4-aminobutyrate:2-oxoglutarate transaminase activity"/>
    <property type="evidence" value="ECO:0007669"/>
    <property type="project" value="UniProtKB-EC"/>
</dbReference>
<dbReference type="GO" id="GO:0030170">
    <property type="term" value="F:pyridoxal phosphate binding"/>
    <property type="evidence" value="ECO:0007669"/>
    <property type="project" value="InterPro"/>
</dbReference>
<gene>
    <name evidence="17" type="ORF">CLV54_2495</name>
</gene>
<evidence type="ECO:0000256" key="7">
    <source>
        <dbReference type="ARBA" id="ARBA00022576"/>
    </source>
</evidence>
<comment type="pathway">
    <text evidence="3">Amino-acid degradation; 4-aminobutanoate degradation.</text>
</comment>
<evidence type="ECO:0000256" key="3">
    <source>
        <dbReference type="ARBA" id="ARBA00005176"/>
    </source>
</evidence>
<accession>A0A2M9BUE6</accession>
<dbReference type="PROSITE" id="PS00600">
    <property type="entry name" value="AA_TRANSFER_CLASS_3"/>
    <property type="match status" value="1"/>
</dbReference>
<evidence type="ECO:0000256" key="14">
    <source>
        <dbReference type="ARBA" id="ARBA00048021"/>
    </source>
</evidence>
<dbReference type="RefSeq" id="WP_100345277.1">
    <property type="nucleotide sequence ID" value="NZ_PGFB01000004.1"/>
</dbReference>
<dbReference type="CDD" id="cd00610">
    <property type="entry name" value="OAT_like"/>
    <property type="match status" value="1"/>
</dbReference>
<evidence type="ECO:0000256" key="8">
    <source>
        <dbReference type="ARBA" id="ARBA00022679"/>
    </source>
</evidence>
<evidence type="ECO:0000256" key="4">
    <source>
        <dbReference type="ARBA" id="ARBA00008954"/>
    </source>
</evidence>
<dbReference type="InterPro" id="IPR050103">
    <property type="entry name" value="Class-III_PLP-dep_AT"/>
</dbReference>
<evidence type="ECO:0000256" key="6">
    <source>
        <dbReference type="ARBA" id="ARBA00012912"/>
    </source>
</evidence>
<dbReference type="EC" id="2.6.1.22" evidence="5"/>
<evidence type="ECO:0000256" key="5">
    <source>
        <dbReference type="ARBA" id="ARBA00012876"/>
    </source>
</evidence>
<keyword evidence="9 16" id="KW-0663">Pyridoxal phosphate</keyword>